<dbReference type="AlphaFoldDB" id="A0A4Y2JF19"/>
<comment type="caution">
    <text evidence="2">The sequence shown here is derived from an EMBL/GenBank/DDBJ whole genome shotgun (WGS) entry which is preliminary data.</text>
</comment>
<protein>
    <submittedName>
        <fullName evidence="2">Uncharacterized protein</fullName>
    </submittedName>
</protein>
<proteinExistence type="predicted"/>
<accession>A0A4Y2JF19</accession>
<sequence length="108" mass="12625">MTRTIPRRPVTSLHLSKASLPCSEKKDTSQELDVTCQHPSVERRQTLLTPNRADARGWWNITRKTSWEEWYNSLEERTNKKRAFSPPLSRYSKEGVTWTEKNSAYGTK</sequence>
<feature type="region of interest" description="Disordered" evidence="1">
    <location>
        <begin position="1"/>
        <end position="33"/>
    </location>
</feature>
<reference evidence="2 3" key="1">
    <citation type="journal article" date="2019" name="Sci. Rep.">
        <title>Orb-weaving spider Araneus ventricosus genome elucidates the spidroin gene catalogue.</title>
        <authorList>
            <person name="Kono N."/>
            <person name="Nakamura H."/>
            <person name="Ohtoshi R."/>
            <person name="Moran D.A.P."/>
            <person name="Shinohara A."/>
            <person name="Yoshida Y."/>
            <person name="Fujiwara M."/>
            <person name="Mori M."/>
            <person name="Tomita M."/>
            <person name="Arakawa K."/>
        </authorList>
    </citation>
    <scope>NUCLEOTIDE SEQUENCE [LARGE SCALE GENOMIC DNA]</scope>
</reference>
<keyword evidence="3" id="KW-1185">Reference proteome</keyword>
<evidence type="ECO:0000313" key="3">
    <source>
        <dbReference type="Proteomes" id="UP000499080"/>
    </source>
</evidence>
<evidence type="ECO:0000313" key="2">
    <source>
        <dbReference type="EMBL" id="GBM88514.1"/>
    </source>
</evidence>
<dbReference type="EMBL" id="BGPR01003470">
    <property type="protein sequence ID" value="GBM88514.1"/>
    <property type="molecule type" value="Genomic_DNA"/>
</dbReference>
<evidence type="ECO:0000256" key="1">
    <source>
        <dbReference type="SAM" id="MobiDB-lite"/>
    </source>
</evidence>
<dbReference type="Proteomes" id="UP000499080">
    <property type="component" value="Unassembled WGS sequence"/>
</dbReference>
<gene>
    <name evidence="2" type="ORF">AVEN_25099_1</name>
</gene>
<name>A0A4Y2JF19_ARAVE</name>
<organism evidence="2 3">
    <name type="scientific">Araneus ventricosus</name>
    <name type="common">Orbweaver spider</name>
    <name type="synonym">Epeira ventricosa</name>
    <dbReference type="NCBI Taxonomy" id="182803"/>
    <lineage>
        <taxon>Eukaryota</taxon>
        <taxon>Metazoa</taxon>
        <taxon>Ecdysozoa</taxon>
        <taxon>Arthropoda</taxon>
        <taxon>Chelicerata</taxon>
        <taxon>Arachnida</taxon>
        <taxon>Araneae</taxon>
        <taxon>Araneomorphae</taxon>
        <taxon>Entelegynae</taxon>
        <taxon>Araneoidea</taxon>
        <taxon>Araneidae</taxon>
        <taxon>Araneus</taxon>
    </lineage>
</organism>